<dbReference type="OrthoDB" id="10261522at2759"/>
<gene>
    <name evidence="2" type="ORF">CBER1_11275</name>
</gene>
<dbReference type="Proteomes" id="UP000237631">
    <property type="component" value="Unassembled WGS sequence"/>
</dbReference>
<dbReference type="FunFam" id="3.90.79.10:FF:000019">
    <property type="entry name" value="Thiamin pyrophosphokinase, putative"/>
    <property type="match status" value="1"/>
</dbReference>
<sequence length="317" mass="35472">MATAQAHDRSFLPVIHATDDFPYGPAVDQYYGLYLPNDDRPHGYMLSEVVQKMPWTVNFHIQDEHPRRVTVLDSSNGTNTAETVNTAFQEVITQAIDQRLFHVFNGQHSEPFAIAGARYDGQVKIERFATPLFGITTRGAHMIAYTNTDSGMKLWISRRAKHLYICPDMLDSTVAGGVKSGVPPFQTIIEESDEEASLPADLIQKSAKCRGVVSHMSTTGSFFPGEKGLVCPDYVYVYDIELAADVIPRPHDDEVSAFYLMEIGEVQEALLRGDFKPDAGAVVVEFLIRHGIITPENEPNFVEINMRLHRRLPFRTG</sequence>
<feature type="domain" description="Nudix hydrolase" evidence="1">
    <location>
        <begin position="135"/>
        <end position="283"/>
    </location>
</feature>
<dbReference type="SUPFAM" id="SSF55811">
    <property type="entry name" value="Nudix"/>
    <property type="match status" value="1"/>
</dbReference>
<dbReference type="InterPro" id="IPR015797">
    <property type="entry name" value="NUDIX_hydrolase-like_dom_sf"/>
</dbReference>
<name>A0A2S6BZI3_9PEZI</name>
<accession>A0A2S6BZI3</accession>
<proteinExistence type="predicted"/>
<comment type="caution">
    <text evidence="2">The sequence shown here is derived from an EMBL/GenBank/DDBJ whole genome shotgun (WGS) entry which is preliminary data.</text>
</comment>
<protein>
    <recommendedName>
        <fullName evidence="1">Nudix hydrolase domain-containing protein</fullName>
    </recommendedName>
</protein>
<dbReference type="CDD" id="cd03676">
    <property type="entry name" value="NUDIX_Tnr3_like"/>
    <property type="match status" value="1"/>
</dbReference>
<dbReference type="PANTHER" id="PTHR13622:SF8">
    <property type="entry name" value="THIAMIN PYROPHOSPHOKINASE 1"/>
    <property type="match status" value="1"/>
</dbReference>
<dbReference type="AlphaFoldDB" id="A0A2S6BZI3"/>
<organism evidence="2 3">
    <name type="scientific">Cercospora berteroae</name>
    <dbReference type="NCBI Taxonomy" id="357750"/>
    <lineage>
        <taxon>Eukaryota</taxon>
        <taxon>Fungi</taxon>
        <taxon>Dikarya</taxon>
        <taxon>Ascomycota</taxon>
        <taxon>Pezizomycotina</taxon>
        <taxon>Dothideomycetes</taxon>
        <taxon>Dothideomycetidae</taxon>
        <taxon>Mycosphaerellales</taxon>
        <taxon>Mycosphaerellaceae</taxon>
        <taxon>Cercospora</taxon>
    </lineage>
</organism>
<keyword evidence="3" id="KW-1185">Reference proteome</keyword>
<dbReference type="PANTHER" id="PTHR13622">
    <property type="entry name" value="THIAMIN PYROPHOSPHOKINASE"/>
    <property type="match status" value="1"/>
</dbReference>
<dbReference type="STRING" id="357750.A0A2S6BZI3"/>
<dbReference type="GO" id="GO:0044715">
    <property type="term" value="F:8-oxo-dGDP phosphatase activity"/>
    <property type="evidence" value="ECO:0007669"/>
    <property type="project" value="TreeGrafter"/>
</dbReference>
<evidence type="ECO:0000259" key="1">
    <source>
        <dbReference type="PROSITE" id="PS51462"/>
    </source>
</evidence>
<dbReference type="EMBL" id="PNEN01001646">
    <property type="protein sequence ID" value="PPJ52888.1"/>
    <property type="molecule type" value="Genomic_DNA"/>
</dbReference>
<dbReference type="Gene3D" id="3.90.79.10">
    <property type="entry name" value="Nucleoside Triphosphate Pyrophosphohydrolase"/>
    <property type="match status" value="1"/>
</dbReference>
<evidence type="ECO:0000313" key="3">
    <source>
        <dbReference type="Proteomes" id="UP000237631"/>
    </source>
</evidence>
<dbReference type="InterPro" id="IPR000086">
    <property type="entry name" value="NUDIX_hydrolase_dom"/>
</dbReference>
<reference evidence="3" key="1">
    <citation type="journal article" date="2017" name="bioRxiv">
        <title>Conservation of a gene cluster reveals novel cercosporin biosynthetic mechanisms and extends production to the genus Colletotrichum.</title>
        <authorList>
            <person name="de Jonge R."/>
            <person name="Ebert M.K."/>
            <person name="Huitt-Roehl C.R."/>
            <person name="Pal P."/>
            <person name="Suttle J.C."/>
            <person name="Spanner R.E."/>
            <person name="Neubauer J.D."/>
            <person name="Jurick W.M.II."/>
            <person name="Stott K.A."/>
            <person name="Secor G.A."/>
            <person name="Thomma B.P.H.J."/>
            <person name="Van de Peer Y."/>
            <person name="Townsend C.A."/>
            <person name="Bolton M.D."/>
        </authorList>
    </citation>
    <scope>NUCLEOTIDE SEQUENCE [LARGE SCALE GENOMIC DNA]</scope>
    <source>
        <strain evidence="3">CBS538.71</strain>
    </source>
</reference>
<evidence type="ECO:0000313" key="2">
    <source>
        <dbReference type="EMBL" id="PPJ52888.1"/>
    </source>
</evidence>
<dbReference type="PROSITE" id="PS51462">
    <property type="entry name" value="NUDIX"/>
    <property type="match status" value="1"/>
</dbReference>